<dbReference type="SUPFAM" id="SSF109854">
    <property type="entry name" value="DinB/YfiT-like putative metalloenzymes"/>
    <property type="match status" value="1"/>
</dbReference>
<dbReference type="PATRIC" id="fig|401562.3.peg.389"/>
<protein>
    <recommendedName>
        <fullName evidence="1">Mycothiol-dependent maleylpyruvate isomerase metal-binding domain-containing protein</fullName>
    </recommendedName>
</protein>
<dbReference type="AlphaFoldDB" id="A0A175RB63"/>
<evidence type="ECO:0000313" key="3">
    <source>
        <dbReference type="Proteomes" id="UP000078272"/>
    </source>
</evidence>
<dbReference type="InterPro" id="IPR024344">
    <property type="entry name" value="MDMPI_metal-binding"/>
</dbReference>
<sequence length="202" mass="21405">MSAALDEAREALRARQGAGARYDATAAPAEALSWARLGTAYFARMLSHLADPELEAPSAIAGWSRRHVIAAVALEARRLAEAVGSVRGLPPAEEEGLVLLEPLLADIRLAATLPAQALRHLVEHAAIHLDVEWRDAGNAHWGAVVSDAAGQRLAVADMPRRRAATLWHGAVALRSGGRAADMPAALRGEALRLVGRPDLLAR</sequence>
<feature type="domain" description="Mycothiol-dependent maleylpyruvate isomerase metal-binding" evidence="1">
    <location>
        <begin position="36"/>
        <end position="167"/>
    </location>
</feature>
<dbReference type="EMBL" id="LDPZ01000012">
    <property type="protein sequence ID" value="KTQ96993.1"/>
    <property type="molecule type" value="Genomic_DNA"/>
</dbReference>
<organism evidence="2 3">
    <name type="scientific">Aureimonas ureilytica</name>
    <dbReference type="NCBI Taxonomy" id="401562"/>
    <lineage>
        <taxon>Bacteria</taxon>
        <taxon>Pseudomonadati</taxon>
        <taxon>Pseudomonadota</taxon>
        <taxon>Alphaproteobacteria</taxon>
        <taxon>Hyphomicrobiales</taxon>
        <taxon>Aurantimonadaceae</taxon>
        <taxon>Aureimonas</taxon>
    </lineage>
</organism>
<accession>A0A175RB63</accession>
<comment type="caution">
    <text evidence="2">The sequence shown here is derived from an EMBL/GenBank/DDBJ whole genome shotgun (WGS) entry which is preliminary data.</text>
</comment>
<dbReference type="Pfam" id="PF11716">
    <property type="entry name" value="MDMPI_N"/>
    <property type="match status" value="1"/>
</dbReference>
<dbReference type="Proteomes" id="UP000078272">
    <property type="component" value="Unassembled WGS sequence"/>
</dbReference>
<dbReference type="InterPro" id="IPR034660">
    <property type="entry name" value="DinB/YfiT-like"/>
</dbReference>
<reference evidence="2 3" key="1">
    <citation type="journal article" date="2016" name="Front. Microbiol.">
        <title>Genomic Resource of Rice Seed Associated Bacteria.</title>
        <authorList>
            <person name="Midha S."/>
            <person name="Bansal K."/>
            <person name="Sharma S."/>
            <person name="Kumar N."/>
            <person name="Patil P.P."/>
            <person name="Chaudhry V."/>
            <person name="Patil P.B."/>
        </authorList>
    </citation>
    <scope>NUCLEOTIDE SEQUENCE [LARGE SCALE GENOMIC DNA]</scope>
    <source>
        <strain evidence="2 3">NS226</strain>
    </source>
</reference>
<dbReference type="STRING" id="401562.NS365_12415"/>
<evidence type="ECO:0000259" key="1">
    <source>
        <dbReference type="Pfam" id="PF11716"/>
    </source>
</evidence>
<gene>
    <name evidence="2" type="ORF">NS226_05615</name>
</gene>
<dbReference type="Gene3D" id="1.20.120.450">
    <property type="entry name" value="dinb family like domain"/>
    <property type="match status" value="1"/>
</dbReference>
<dbReference type="GO" id="GO:0046872">
    <property type="term" value="F:metal ion binding"/>
    <property type="evidence" value="ECO:0007669"/>
    <property type="project" value="InterPro"/>
</dbReference>
<proteinExistence type="predicted"/>
<name>A0A175RB63_9HYPH</name>
<evidence type="ECO:0000313" key="2">
    <source>
        <dbReference type="EMBL" id="KTQ96993.1"/>
    </source>
</evidence>
<dbReference type="RefSeq" id="WP_244496292.1">
    <property type="nucleotide sequence ID" value="NZ_LDPZ01000012.1"/>
</dbReference>